<sequence>MMRRSEPLLKAKDNDRYIFDAARISFQNDVCAFCGGDLDMERQMVTHNGCIVNRRSETLRQVDQWKGKKGHPRSTTVSQSLILTHNGPVQLA</sequence>
<keyword evidence="3" id="KW-1185">Reference proteome</keyword>
<proteinExistence type="predicted"/>
<evidence type="ECO:0000313" key="3">
    <source>
        <dbReference type="Proteomes" id="UP000242913"/>
    </source>
</evidence>
<evidence type="ECO:0000313" key="2">
    <source>
        <dbReference type="EMBL" id="OZC12138.1"/>
    </source>
</evidence>
<feature type="compositionally biased region" description="Polar residues" evidence="1">
    <location>
        <begin position="73"/>
        <end position="83"/>
    </location>
</feature>
<gene>
    <name evidence="2" type="ORF">X798_00657</name>
</gene>
<accession>A0A238C5C6</accession>
<dbReference type="OrthoDB" id="10403538at2759"/>
<dbReference type="EMBL" id="KZ269978">
    <property type="protein sequence ID" value="OZC12138.1"/>
    <property type="molecule type" value="Genomic_DNA"/>
</dbReference>
<name>A0A238C5C6_9BILA</name>
<evidence type="ECO:0000256" key="1">
    <source>
        <dbReference type="SAM" id="MobiDB-lite"/>
    </source>
</evidence>
<feature type="region of interest" description="Disordered" evidence="1">
    <location>
        <begin position="63"/>
        <end position="92"/>
    </location>
</feature>
<reference evidence="2 3" key="1">
    <citation type="submission" date="2015-12" db="EMBL/GenBank/DDBJ databases">
        <title>Draft genome of the nematode, Onchocerca flexuosa.</title>
        <authorList>
            <person name="Mitreva M."/>
        </authorList>
    </citation>
    <scope>NUCLEOTIDE SEQUENCE [LARGE SCALE GENOMIC DNA]</scope>
    <source>
        <strain evidence="2">Red Deer</strain>
    </source>
</reference>
<protein>
    <submittedName>
        <fullName evidence="2">Uncharacterized protein</fullName>
    </submittedName>
</protein>
<dbReference type="Proteomes" id="UP000242913">
    <property type="component" value="Unassembled WGS sequence"/>
</dbReference>
<organism evidence="2 3">
    <name type="scientific">Onchocerca flexuosa</name>
    <dbReference type="NCBI Taxonomy" id="387005"/>
    <lineage>
        <taxon>Eukaryota</taxon>
        <taxon>Metazoa</taxon>
        <taxon>Ecdysozoa</taxon>
        <taxon>Nematoda</taxon>
        <taxon>Chromadorea</taxon>
        <taxon>Rhabditida</taxon>
        <taxon>Spirurina</taxon>
        <taxon>Spiruromorpha</taxon>
        <taxon>Filarioidea</taxon>
        <taxon>Onchocercidae</taxon>
        <taxon>Onchocerca</taxon>
    </lineage>
</organism>
<dbReference type="AlphaFoldDB" id="A0A238C5C6"/>